<evidence type="ECO:0000259" key="1">
    <source>
        <dbReference type="PROSITE" id="PS51750"/>
    </source>
</evidence>
<dbReference type="RefSeq" id="WP_390200623.1">
    <property type="nucleotide sequence ID" value="NZ_JBHSDV010000006.1"/>
</dbReference>
<evidence type="ECO:0000313" key="2">
    <source>
        <dbReference type="EMBL" id="MFC4389116.1"/>
    </source>
</evidence>
<sequence>MLIQRKFNDYIVRIEVKRNKLWFLAKDICHILAYEHTPTALKQLETERKDITYLDQRRKKFDAVVDEDGLRQLCKLSASNQSQAFLKWIDSDIIGEKKESQDDDENKKTHFNKTIRRYTVENNLDFRTGYKDFVLLYNMTYQVDLKADMELHKARFNTNKLTIPEFLLQSNQLDKALVIARRLLNGQSRQAT</sequence>
<proteinExistence type="predicted"/>
<dbReference type="EMBL" id="JBHSDV010000006">
    <property type="protein sequence ID" value="MFC4389116.1"/>
    <property type="molecule type" value="Genomic_DNA"/>
</dbReference>
<gene>
    <name evidence="2" type="ORF">ACFOZ1_15145</name>
</gene>
<dbReference type="Proteomes" id="UP001595880">
    <property type="component" value="Unassembled WGS sequence"/>
</dbReference>
<feature type="domain" description="Bro-N" evidence="1">
    <location>
        <begin position="1"/>
        <end position="101"/>
    </location>
</feature>
<evidence type="ECO:0000313" key="3">
    <source>
        <dbReference type="Proteomes" id="UP001595880"/>
    </source>
</evidence>
<dbReference type="PROSITE" id="PS51750">
    <property type="entry name" value="BRO_N"/>
    <property type="match status" value="1"/>
</dbReference>
<reference evidence="3" key="1">
    <citation type="journal article" date="2019" name="Int. J. Syst. Evol. Microbiol.">
        <title>The Global Catalogue of Microorganisms (GCM) 10K type strain sequencing project: providing services to taxonomists for standard genome sequencing and annotation.</title>
        <authorList>
            <consortium name="The Broad Institute Genomics Platform"/>
            <consortium name="The Broad Institute Genome Sequencing Center for Infectious Disease"/>
            <person name="Wu L."/>
            <person name="Ma J."/>
        </authorList>
    </citation>
    <scope>NUCLEOTIDE SEQUENCE [LARGE SCALE GENOMIC DNA]</scope>
    <source>
        <strain evidence="3">KACC 14058</strain>
    </source>
</reference>
<protein>
    <submittedName>
        <fullName evidence="2">BRO family protein</fullName>
    </submittedName>
</protein>
<keyword evidence="3" id="KW-1185">Reference proteome</keyword>
<name>A0ABV8VZL4_9BACI</name>
<comment type="caution">
    <text evidence="2">The sequence shown here is derived from an EMBL/GenBank/DDBJ whole genome shotgun (WGS) entry which is preliminary data.</text>
</comment>
<dbReference type="InterPro" id="IPR003497">
    <property type="entry name" value="BRO_N_domain"/>
</dbReference>
<dbReference type="Pfam" id="PF02498">
    <property type="entry name" value="Bro-N"/>
    <property type="match status" value="1"/>
</dbReference>
<accession>A0ABV8VZL4</accession>
<organism evidence="2 3">
    <name type="scientific">Gracilibacillus marinus</name>
    <dbReference type="NCBI Taxonomy" id="630535"/>
    <lineage>
        <taxon>Bacteria</taxon>
        <taxon>Bacillati</taxon>
        <taxon>Bacillota</taxon>
        <taxon>Bacilli</taxon>
        <taxon>Bacillales</taxon>
        <taxon>Bacillaceae</taxon>
        <taxon>Gracilibacillus</taxon>
    </lineage>
</organism>